<evidence type="ECO:0000256" key="2">
    <source>
        <dbReference type="ARBA" id="ARBA00023125"/>
    </source>
</evidence>
<dbReference type="InterPro" id="IPR000485">
    <property type="entry name" value="AsnC-type_HTH_dom"/>
</dbReference>
<comment type="caution">
    <text evidence="5">The sequence shown here is derived from an EMBL/GenBank/DDBJ whole genome shotgun (WGS) entry which is preliminary data.</text>
</comment>
<dbReference type="InterPro" id="IPR011008">
    <property type="entry name" value="Dimeric_a/b-barrel"/>
</dbReference>
<dbReference type="InterPro" id="IPR019887">
    <property type="entry name" value="Tscrpt_reg_AsnC/Lrp_C"/>
</dbReference>
<reference evidence="5 6" key="1">
    <citation type="submission" date="2024-06" db="EMBL/GenBank/DDBJ databases">
        <title>Flavobacterium spp. isolated from glacier.</title>
        <authorList>
            <person name="Han D."/>
        </authorList>
    </citation>
    <scope>NUCLEOTIDE SEQUENCE [LARGE SCALE GENOMIC DNA]</scope>
    <source>
        <strain evidence="5 6">ZS1P70</strain>
    </source>
</reference>
<evidence type="ECO:0000313" key="5">
    <source>
        <dbReference type="EMBL" id="MFE3870101.1"/>
    </source>
</evidence>
<evidence type="ECO:0000259" key="4">
    <source>
        <dbReference type="PROSITE" id="PS50956"/>
    </source>
</evidence>
<dbReference type="PANTHER" id="PTHR30154:SF34">
    <property type="entry name" value="TRANSCRIPTIONAL REGULATOR AZLB"/>
    <property type="match status" value="1"/>
</dbReference>
<dbReference type="Proteomes" id="UP001600107">
    <property type="component" value="Unassembled WGS sequence"/>
</dbReference>
<name>A0ABW6I1E2_9FLAO</name>
<evidence type="ECO:0000256" key="3">
    <source>
        <dbReference type="ARBA" id="ARBA00023163"/>
    </source>
</evidence>
<dbReference type="SMART" id="SM00344">
    <property type="entry name" value="HTH_ASNC"/>
    <property type="match status" value="1"/>
</dbReference>
<keyword evidence="6" id="KW-1185">Reference proteome</keyword>
<organism evidence="5 6">
    <name type="scientific">Flavobacterium zhoui</name>
    <dbReference type="NCBI Taxonomy" id="3230414"/>
    <lineage>
        <taxon>Bacteria</taxon>
        <taxon>Pseudomonadati</taxon>
        <taxon>Bacteroidota</taxon>
        <taxon>Flavobacteriia</taxon>
        <taxon>Flavobacteriales</taxon>
        <taxon>Flavobacteriaceae</taxon>
        <taxon>Flavobacterium</taxon>
    </lineage>
</organism>
<keyword evidence="1" id="KW-0805">Transcription regulation</keyword>
<dbReference type="InterPro" id="IPR036390">
    <property type="entry name" value="WH_DNA-bd_sf"/>
</dbReference>
<dbReference type="InterPro" id="IPR019888">
    <property type="entry name" value="Tscrpt_reg_AsnC-like"/>
</dbReference>
<gene>
    <name evidence="5" type="ORF">ACFX5F_02565</name>
</gene>
<evidence type="ECO:0000313" key="6">
    <source>
        <dbReference type="Proteomes" id="UP001600107"/>
    </source>
</evidence>
<feature type="domain" description="HTH asnC-type" evidence="4">
    <location>
        <begin position="10"/>
        <end position="71"/>
    </location>
</feature>
<dbReference type="InterPro" id="IPR011991">
    <property type="entry name" value="ArsR-like_HTH"/>
</dbReference>
<dbReference type="Pfam" id="PF01037">
    <property type="entry name" value="AsnC_trans_reg"/>
    <property type="match status" value="1"/>
</dbReference>
<dbReference type="RefSeq" id="WP_379849603.1">
    <property type="nucleotide sequence ID" value="NZ_JBHZPY010000001.1"/>
</dbReference>
<protein>
    <submittedName>
        <fullName evidence="5">Lrp/AsnC family transcriptional regulator</fullName>
    </submittedName>
</protein>
<dbReference type="SUPFAM" id="SSF54909">
    <property type="entry name" value="Dimeric alpha+beta barrel"/>
    <property type="match status" value="1"/>
</dbReference>
<dbReference type="PROSITE" id="PS50956">
    <property type="entry name" value="HTH_ASNC_2"/>
    <property type="match status" value="1"/>
</dbReference>
<dbReference type="EMBL" id="JBHZPY010000001">
    <property type="protein sequence ID" value="MFE3870101.1"/>
    <property type="molecule type" value="Genomic_DNA"/>
</dbReference>
<dbReference type="Gene3D" id="1.10.10.10">
    <property type="entry name" value="Winged helix-like DNA-binding domain superfamily/Winged helix DNA-binding domain"/>
    <property type="match status" value="1"/>
</dbReference>
<dbReference type="PRINTS" id="PR00033">
    <property type="entry name" value="HTHASNC"/>
</dbReference>
<dbReference type="SUPFAM" id="SSF46785">
    <property type="entry name" value="Winged helix' DNA-binding domain"/>
    <property type="match status" value="1"/>
</dbReference>
<dbReference type="InterPro" id="IPR036388">
    <property type="entry name" value="WH-like_DNA-bd_sf"/>
</dbReference>
<dbReference type="CDD" id="cd00090">
    <property type="entry name" value="HTH_ARSR"/>
    <property type="match status" value="1"/>
</dbReference>
<keyword evidence="3" id="KW-0804">Transcription</keyword>
<proteinExistence type="predicted"/>
<sequence length="157" mass="17786">MARNNRNENIDYINQQIIKMLSADGRIAYSEIAKELKISNSLVHQRIRKLQDSGIISGFSVQLNPKEIGYETITYTGIATKEARFAYSIAEKLKEIPEVVECHFVSGKYALFLKIVAANNEEFRKVLYEQIHNIEGVGSTDSFISFGSAFQKNISLF</sequence>
<accession>A0ABW6I1E2</accession>
<keyword evidence="2" id="KW-0238">DNA-binding</keyword>
<dbReference type="PANTHER" id="PTHR30154">
    <property type="entry name" value="LEUCINE-RESPONSIVE REGULATORY PROTEIN"/>
    <property type="match status" value="1"/>
</dbReference>
<dbReference type="Gene3D" id="3.30.70.920">
    <property type="match status" value="1"/>
</dbReference>
<dbReference type="Pfam" id="PF13412">
    <property type="entry name" value="HTH_24"/>
    <property type="match status" value="1"/>
</dbReference>
<evidence type="ECO:0000256" key="1">
    <source>
        <dbReference type="ARBA" id="ARBA00023015"/>
    </source>
</evidence>